<reference evidence="2" key="2">
    <citation type="submission" date="2023-04" db="EMBL/GenBank/DDBJ databases">
        <authorList>
            <person name="Bruccoleri R.E."/>
            <person name="Oakeley E.J."/>
            <person name="Faust A.-M."/>
            <person name="Dessus-Babus S."/>
            <person name="Altorfer M."/>
            <person name="Burckhardt D."/>
            <person name="Oertli M."/>
            <person name="Naumann U."/>
            <person name="Petersen F."/>
            <person name="Wong J."/>
        </authorList>
    </citation>
    <scope>NUCLEOTIDE SEQUENCE</scope>
    <source>
        <strain evidence="2">GSM-AAB239-AS_SAM_17_03QT</strain>
        <tissue evidence="2">Leaf</tissue>
    </source>
</reference>
<dbReference type="EMBL" id="JANAVB010003000">
    <property type="protein sequence ID" value="KAJ6850349.1"/>
    <property type="molecule type" value="Genomic_DNA"/>
</dbReference>
<comment type="caution">
    <text evidence="2">The sequence shown here is derived from an EMBL/GenBank/DDBJ whole genome shotgun (WGS) entry which is preliminary data.</text>
</comment>
<accession>A0AAX6IAT0</accession>
<dbReference type="AlphaFoldDB" id="A0AAX6IAT0"/>
<reference evidence="2" key="1">
    <citation type="journal article" date="2023" name="GigaByte">
        <title>Genome assembly of the bearded iris, Iris pallida Lam.</title>
        <authorList>
            <person name="Bruccoleri R.E."/>
            <person name="Oakeley E.J."/>
            <person name="Faust A.M.E."/>
            <person name="Altorfer M."/>
            <person name="Dessus-Babus S."/>
            <person name="Burckhardt D."/>
            <person name="Oertli M."/>
            <person name="Naumann U."/>
            <person name="Petersen F."/>
            <person name="Wong J."/>
        </authorList>
    </citation>
    <scope>NUCLEOTIDE SEQUENCE</scope>
    <source>
        <strain evidence="2">GSM-AAB239-AS_SAM_17_03QT</strain>
    </source>
</reference>
<evidence type="ECO:0000256" key="1">
    <source>
        <dbReference type="SAM" id="MobiDB-lite"/>
    </source>
</evidence>
<feature type="compositionally biased region" description="Gly residues" evidence="1">
    <location>
        <begin position="1"/>
        <end position="11"/>
    </location>
</feature>
<sequence>MGKEVGAGGTSGTPALPESRRGTSRARSSLSKPSPRPRSSPSRPPRVAYRHPKPRSTKSNYRPIIQLGRASPRTTSPSPFCNASLPITAHVASLVFFLILLKKILQLTYNTSAVPRLEVPAYDWWSNSLYGPPPCIFLVK</sequence>
<keyword evidence="2" id="KW-0808">Transferase</keyword>
<dbReference type="GO" id="GO:0016301">
    <property type="term" value="F:kinase activity"/>
    <property type="evidence" value="ECO:0007669"/>
    <property type="project" value="UniProtKB-KW"/>
</dbReference>
<keyword evidence="3" id="KW-1185">Reference proteome</keyword>
<dbReference type="Proteomes" id="UP001140949">
    <property type="component" value="Unassembled WGS sequence"/>
</dbReference>
<organism evidence="2 3">
    <name type="scientific">Iris pallida</name>
    <name type="common">Sweet iris</name>
    <dbReference type="NCBI Taxonomy" id="29817"/>
    <lineage>
        <taxon>Eukaryota</taxon>
        <taxon>Viridiplantae</taxon>
        <taxon>Streptophyta</taxon>
        <taxon>Embryophyta</taxon>
        <taxon>Tracheophyta</taxon>
        <taxon>Spermatophyta</taxon>
        <taxon>Magnoliopsida</taxon>
        <taxon>Liliopsida</taxon>
        <taxon>Asparagales</taxon>
        <taxon>Iridaceae</taxon>
        <taxon>Iridoideae</taxon>
        <taxon>Irideae</taxon>
        <taxon>Iris</taxon>
    </lineage>
</organism>
<feature type="region of interest" description="Disordered" evidence="1">
    <location>
        <begin position="1"/>
        <end position="79"/>
    </location>
</feature>
<keyword evidence="2" id="KW-0418">Kinase</keyword>
<evidence type="ECO:0000313" key="2">
    <source>
        <dbReference type="EMBL" id="KAJ6850349.1"/>
    </source>
</evidence>
<feature type="compositionally biased region" description="Pro residues" evidence="1">
    <location>
        <begin position="34"/>
        <end position="44"/>
    </location>
</feature>
<evidence type="ECO:0000313" key="3">
    <source>
        <dbReference type="Proteomes" id="UP001140949"/>
    </source>
</evidence>
<proteinExistence type="predicted"/>
<name>A0AAX6IAT0_IRIPA</name>
<protein>
    <submittedName>
        <fullName evidence="2">CDPK-related kinase 3-like</fullName>
    </submittedName>
</protein>
<gene>
    <name evidence="2" type="ORF">M6B38_264740</name>
</gene>